<dbReference type="InterPro" id="IPR026579">
    <property type="entry name" value="FtsQ"/>
</dbReference>
<name>A0A3B0QT90_9ZZZZ</name>
<keyword evidence="7 9" id="KW-0472">Membrane</keyword>
<dbReference type="GO" id="GO:0016020">
    <property type="term" value="C:membrane"/>
    <property type="evidence" value="ECO:0007669"/>
    <property type="project" value="UniProtKB-SubCell"/>
</dbReference>
<evidence type="ECO:0000256" key="3">
    <source>
        <dbReference type="ARBA" id="ARBA00022519"/>
    </source>
</evidence>
<keyword evidence="6 9" id="KW-1133">Transmembrane helix</keyword>
<evidence type="ECO:0000256" key="8">
    <source>
        <dbReference type="ARBA" id="ARBA00023306"/>
    </source>
</evidence>
<accession>A0A3B0QT90</accession>
<protein>
    <recommendedName>
        <fullName evidence="10">POTRA domain-containing protein</fullName>
    </recommendedName>
</protein>
<dbReference type="PANTHER" id="PTHR35851">
    <property type="entry name" value="CELL DIVISION PROTEIN FTSQ"/>
    <property type="match status" value="1"/>
</dbReference>
<dbReference type="EMBL" id="UOEA01000037">
    <property type="protein sequence ID" value="VAV83259.1"/>
    <property type="molecule type" value="Genomic_DNA"/>
</dbReference>
<evidence type="ECO:0000256" key="9">
    <source>
        <dbReference type="SAM" id="Phobius"/>
    </source>
</evidence>
<evidence type="ECO:0000313" key="11">
    <source>
        <dbReference type="EMBL" id="VAV83259.1"/>
    </source>
</evidence>
<proteinExistence type="predicted"/>
<keyword evidence="8" id="KW-0131">Cell cycle</keyword>
<evidence type="ECO:0000256" key="1">
    <source>
        <dbReference type="ARBA" id="ARBA00004370"/>
    </source>
</evidence>
<dbReference type="InterPro" id="IPR034746">
    <property type="entry name" value="POTRA"/>
</dbReference>
<sequence>MRKKLNIKNKPVSNRKTREPYFRRHGRFFAFVGSTLGLTALFITILFGGLLLYGEVVSSPALMLRNIHVTGLERVDEDSLLELANLRQGRNILAISASRTEAVIESNPYVKEARVVKILPGTVNVSIVERRPVVLVNMDGLFIMDAKGVLFKRYTPEDRLDIPVVTGLEQHKDKWKFTMGPALLRLVRVLEDAERFNLSNISEINADPVHGFSVVTLKEGIRLDLGSAGFVEKFKVLEKIIAARGGKLGGIESVDLNNDRGVVVRFARSVNERGGTT</sequence>
<dbReference type="InterPro" id="IPR005548">
    <property type="entry name" value="Cell_div_FtsQ/DivIB_C"/>
</dbReference>
<evidence type="ECO:0000256" key="5">
    <source>
        <dbReference type="ARBA" id="ARBA00022692"/>
    </source>
</evidence>
<dbReference type="Gene3D" id="3.10.20.310">
    <property type="entry name" value="membrane protein fhac"/>
    <property type="match status" value="1"/>
</dbReference>
<dbReference type="PANTHER" id="PTHR35851:SF1">
    <property type="entry name" value="CELL DIVISION PROTEIN FTSQ"/>
    <property type="match status" value="1"/>
</dbReference>
<keyword evidence="2" id="KW-1003">Cell membrane</keyword>
<feature type="domain" description="POTRA" evidence="10">
    <location>
        <begin position="62"/>
        <end position="130"/>
    </location>
</feature>
<evidence type="ECO:0000256" key="4">
    <source>
        <dbReference type="ARBA" id="ARBA00022618"/>
    </source>
</evidence>
<feature type="transmembrane region" description="Helical" evidence="9">
    <location>
        <begin position="28"/>
        <end position="53"/>
    </location>
</feature>
<dbReference type="GO" id="GO:0090529">
    <property type="term" value="P:cell septum assembly"/>
    <property type="evidence" value="ECO:0007669"/>
    <property type="project" value="InterPro"/>
</dbReference>
<dbReference type="Pfam" id="PF08478">
    <property type="entry name" value="POTRA_1"/>
    <property type="match status" value="1"/>
</dbReference>
<evidence type="ECO:0000256" key="2">
    <source>
        <dbReference type="ARBA" id="ARBA00022475"/>
    </source>
</evidence>
<dbReference type="InterPro" id="IPR013685">
    <property type="entry name" value="POTRA_FtsQ_type"/>
</dbReference>
<keyword evidence="4" id="KW-0132">Cell division</keyword>
<gene>
    <name evidence="11" type="ORF">MNBD_DELTA01-1495</name>
</gene>
<dbReference type="InterPro" id="IPR045335">
    <property type="entry name" value="FtsQ_C_sf"/>
</dbReference>
<keyword evidence="5 9" id="KW-0812">Transmembrane</keyword>
<evidence type="ECO:0000256" key="7">
    <source>
        <dbReference type="ARBA" id="ARBA00023136"/>
    </source>
</evidence>
<comment type="subcellular location">
    <subcellularLocation>
        <location evidence="1">Membrane</location>
    </subcellularLocation>
</comment>
<evidence type="ECO:0000256" key="6">
    <source>
        <dbReference type="ARBA" id="ARBA00022989"/>
    </source>
</evidence>
<dbReference type="Gene3D" id="3.40.50.11690">
    <property type="entry name" value="Cell division protein FtsQ/DivIB"/>
    <property type="match status" value="1"/>
</dbReference>
<dbReference type="AlphaFoldDB" id="A0A3B0QT90"/>
<dbReference type="Pfam" id="PF03799">
    <property type="entry name" value="FtsQ_DivIB_C"/>
    <property type="match status" value="1"/>
</dbReference>
<evidence type="ECO:0000259" key="10">
    <source>
        <dbReference type="PROSITE" id="PS51779"/>
    </source>
</evidence>
<dbReference type="PROSITE" id="PS51779">
    <property type="entry name" value="POTRA"/>
    <property type="match status" value="1"/>
</dbReference>
<keyword evidence="3" id="KW-0997">Cell inner membrane</keyword>
<reference evidence="11" key="1">
    <citation type="submission" date="2018-06" db="EMBL/GenBank/DDBJ databases">
        <authorList>
            <person name="Zhirakovskaya E."/>
        </authorList>
    </citation>
    <scope>NUCLEOTIDE SEQUENCE</scope>
</reference>
<organism evidence="11">
    <name type="scientific">hydrothermal vent metagenome</name>
    <dbReference type="NCBI Taxonomy" id="652676"/>
    <lineage>
        <taxon>unclassified sequences</taxon>
        <taxon>metagenomes</taxon>
        <taxon>ecological metagenomes</taxon>
    </lineage>
</organism>